<proteinExistence type="predicted"/>
<evidence type="ECO:0000256" key="1">
    <source>
        <dbReference type="SAM" id="MobiDB-lite"/>
    </source>
</evidence>
<dbReference type="EMBL" id="CAWUHD010000002">
    <property type="protein sequence ID" value="CAK7209193.1"/>
    <property type="molecule type" value="Genomic_DNA"/>
</dbReference>
<protein>
    <submittedName>
        <fullName evidence="2">Uncharacterized protein</fullName>
    </submittedName>
</protein>
<accession>A0ABP0APQ3</accession>
<gene>
    <name evidence="2" type="ORF">SEUCBS140593_000412</name>
</gene>
<feature type="region of interest" description="Disordered" evidence="1">
    <location>
        <begin position="313"/>
        <end position="413"/>
    </location>
</feature>
<feature type="compositionally biased region" description="Polar residues" evidence="1">
    <location>
        <begin position="334"/>
        <end position="344"/>
    </location>
</feature>
<dbReference type="Proteomes" id="UP001642482">
    <property type="component" value="Unassembled WGS sequence"/>
</dbReference>
<sequence length="516" mass="53976">MADEDNGLSFSVDLVAQGDDNAFRVQNLPGEDFRRVLAQTTSEKSPLNMRINIVEIHHGTMVYEEEECPATLMIFEFRFQSRIHGHRYESVNVTLEFFDKGNNGRRDPLVTHLAPDRMHWLNKTTYDQRTKLATSAGLSGGSSGVASADVKVAWEMEQTRPLKFKATLTGSPTRSKGKLGDSENAVTWTMQENRDSADGVPSFLQTAVLLKRVTNAPFIANLCVNSSVDIKSASQRALSVTSDKDKKIDTVTITPEKVQIRSNKVSGLTAKDLESMDLIDLSKLFKVNLSEQDVLTPGYESVAVATKTEVTTGEATGGEATKDAGGSAGEGATRTKTTKFSLSLGNGEGADDDDGDDDGGDDGDDDAAGDNGSNDASTVAAALPVPQLSFSAEETRTSTTTTAVEPTAAPAPAPALERKLPLPEAPAALATPTAAAAPTTLEAPAAPLSLSALPSASALAPTLVSETVASAVEATKLAAQAAVTAAEAAKQAAEAATAASRAAEAVVLLLNKLGVQ</sequence>
<feature type="compositionally biased region" description="Low complexity" evidence="1">
    <location>
        <begin position="397"/>
        <end position="410"/>
    </location>
</feature>
<evidence type="ECO:0000313" key="2">
    <source>
        <dbReference type="EMBL" id="CAK7209193.1"/>
    </source>
</evidence>
<organism evidence="2 3">
    <name type="scientific">Sporothrix eucalyptigena</name>
    <dbReference type="NCBI Taxonomy" id="1812306"/>
    <lineage>
        <taxon>Eukaryota</taxon>
        <taxon>Fungi</taxon>
        <taxon>Dikarya</taxon>
        <taxon>Ascomycota</taxon>
        <taxon>Pezizomycotina</taxon>
        <taxon>Sordariomycetes</taxon>
        <taxon>Sordariomycetidae</taxon>
        <taxon>Ophiostomatales</taxon>
        <taxon>Ophiostomataceae</taxon>
        <taxon>Sporothrix</taxon>
    </lineage>
</organism>
<keyword evidence="3" id="KW-1185">Reference proteome</keyword>
<reference evidence="2 3" key="1">
    <citation type="submission" date="2024-01" db="EMBL/GenBank/DDBJ databases">
        <authorList>
            <person name="Allen C."/>
            <person name="Tagirdzhanova G."/>
        </authorList>
    </citation>
    <scope>NUCLEOTIDE SEQUENCE [LARGE SCALE GENOMIC DNA]</scope>
</reference>
<comment type="caution">
    <text evidence="2">The sequence shown here is derived from an EMBL/GenBank/DDBJ whole genome shotgun (WGS) entry which is preliminary data.</text>
</comment>
<name>A0ABP0APQ3_9PEZI</name>
<feature type="compositionally biased region" description="Acidic residues" evidence="1">
    <location>
        <begin position="349"/>
        <end position="368"/>
    </location>
</feature>
<feature type="compositionally biased region" description="Low complexity" evidence="1">
    <location>
        <begin position="313"/>
        <end position="325"/>
    </location>
</feature>
<evidence type="ECO:0000313" key="3">
    <source>
        <dbReference type="Proteomes" id="UP001642482"/>
    </source>
</evidence>